<feature type="transmembrane region" description="Helical" evidence="1">
    <location>
        <begin position="29"/>
        <end position="52"/>
    </location>
</feature>
<evidence type="ECO:0000313" key="3">
    <source>
        <dbReference type="Proteomes" id="UP000554837"/>
    </source>
</evidence>
<reference evidence="2 3" key="1">
    <citation type="submission" date="2020-08" db="EMBL/GenBank/DDBJ databases">
        <title>Genomic Encyclopedia of Type Strains, Phase IV (KMG-IV): sequencing the most valuable type-strain genomes for metagenomic binning, comparative biology and taxonomic classification.</title>
        <authorList>
            <person name="Goeker M."/>
        </authorList>
    </citation>
    <scope>NUCLEOTIDE SEQUENCE [LARGE SCALE GENOMIC DNA]</scope>
    <source>
        <strain evidence="2 3">DSM 23958</strain>
    </source>
</reference>
<dbReference type="OrthoDB" id="8687363at2"/>
<dbReference type="Pfam" id="PF04612">
    <property type="entry name" value="T2SSM"/>
    <property type="match status" value="1"/>
</dbReference>
<dbReference type="RefSeq" id="WP_138857657.1">
    <property type="nucleotide sequence ID" value="NZ_CP040709.1"/>
</dbReference>
<dbReference type="Proteomes" id="UP000554837">
    <property type="component" value="Unassembled WGS sequence"/>
</dbReference>
<dbReference type="EMBL" id="JACHHO010000001">
    <property type="protein sequence ID" value="MBB5203275.1"/>
    <property type="molecule type" value="Genomic_DNA"/>
</dbReference>
<accession>A0A840RZ63</accession>
<comment type="caution">
    <text evidence="2">The sequence shown here is derived from an EMBL/GenBank/DDBJ whole genome shotgun (WGS) entry which is preliminary data.</text>
</comment>
<keyword evidence="3" id="KW-1185">Reference proteome</keyword>
<keyword evidence="1" id="KW-0812">Transmembrane</keyword>
<evidence type="ECO:0000256" key="1">
    <source>
        <dbReference type="SAM" id="Phobius"/>
    </source>
</evidence>
<dbReference type="InterPro" id="IPR007690">
    <property type="entry name" value="T2SS_GspM"/>
</dbReference>
<evidence type="ECO:0000313" key="2">
    <source>
        <dbReference type="EMBL" id="MBB5203275.1"/>
    </source>
</evidence>
<dbReference type="GO" id="GO:0015627">
    <property type="term" value="C:type II protein secretion system complex"/>
    <property type="evidence" value="ECO:0007669"/>
    <property type="project" value="InterPro"/>
</dbReference>
<keyword evidence="1" id="KW-1133">Transmembrane helix</keyword>
<proteinExistence type="predicted"/>
<gene>
    <name evidence="2" type="ORF">HNQ51_000568</name>
</gene>
<protein>
    <submittedName>
        <fullName evidence="2">General secretion pathway protein M</fullName>
    </submittedName>
</protein>
<name>A0A840RZ63_9BURK</name>
<dbReference type="AlphaFoldDB" id="A0A840RZ63"/>
<keyword evidence="1" id="KW-0472">Membrane</keyword>
<sequence>MSATFTEQLRDARTQAQQQWQALAPRERLGVLAAGLVLGLALLVGWGLLPALKTLREAPAQRAALDAQLQQMQAWAAEAKALRQLPAVAPAQAQQALQAATELLGPGAKLQVQGERAALSFSEAQGEALGRWLAEVRTSARARPIEAQLTRGAKGYAGRIVLSLGVGT</sequence>
<organism evidence="2 3">
    <name type="scientific">Inhella inkyongensis</name>
    <dbReference type="NCBI Taxonomy" id="392593"/>
    <lineage>
        <taxon>Bacteria</taxon>
        <taxon>Pseudomonadati</taxon>
        <taxon>Pseudomonadota</taxon>
        <taxon>Betaproteobacteria</taxon>
        <taxon>Burkholderiales</taxon>
        <taxon>Sphaerotilaceae</taxon>
        <taxon>Inhella</taxon>
    </lineage>
</organism>
<dbReference type="GO" id="GO:0015628">
    <property type="term" value="P:protein secretion by the type II secretion system"/>
    <property type="evidence" value="ECO:0007669"/>
    <property type="project" value="InterPro"/>
</dbReference>